<feature type="transmembrane region" description="Helical" evidence="7">
    <location>
        <begin position="327"/>
        <end position="345"/>
    </location>
</feature>
<evidence type="ECO:0000256" key="6">
    <source>
        <dbReference type="ARBA" id="ARBA00034125"/>
    </source>
</evidence>
<dbReference type="GO" id="GO:0022857">
    <property type="term" value="F:transmembrane transporter activity"/>
    <property type="evidence" value="ECO:0007669"/>
    <property type="project" value="InterPro"/>
</dbReference>
<evidence type="ECO:0000313" key="10">
    <source>
        <dbReference type="EMBL" id="MBB5336529.1"/>
    </source>
</evidence>
<feature type="transmembrane region" description="Helical" evidence="7">
    <location>
        <begin position="357"/>
        <end position="380"/>
    </location>
</feature>
<protein>
    <submittedName>
        <fullName evidence="10">Uncharacterized membrane protein YjjP (DUF1212 family)</fullName>
    </submittedName>
</protein>
<keyword evidence="3 7" id="KW-0812">Transmembrane</keyword>
<keyword evidence="4 7" id="KW-1133">Transmembrane helix</keyword>
<dbReference type="EMBL" id="JACHFH010000019">
    <property type="protein sequence ID" value="MBB5336529.1"/>
    <property type="molecule type" value="Genomic_DNA"/>
</dbReference>
<evidence type="ECO:0000256" key="4">
    <source>
        <dbReference type="ARBA" id="ARBA00022989"/>
    </source>
</evidence>
<dbReference type="AlphaFoldDB" id="A0A840UHP7"/>
<dbReference type="RefSeq" id="WP_183861544.1">
    <property type="nucleotide sequence ID" value="NZ_JACHFH010000019.1"/>
</dbReference>
<feature type="domain" description="Threonine/Serine exporter ThrE" evidence="9">
    <location>
        <begin position="283"/>
        <end position="416"/>
    </location>
</feature>
<proteinExistence type="inferred from homology"/>
<comment type="caution">
    <text evidence="10">The sequence shown here is derived from an EMBL/GenBank/DDBJ whole genome shotgun (WGS) entry which is preliminary data.</text>
</comment>
<feature type="transmembrane region" description="Helical" evidence="7">
    <location>
        <begin position="303"/>
        <end position="321"/>
    </location>
</feature>
<comment type="similarity">
    <text evidence="6">Belongs to the ThrE exporter (TC 2.A.79) family.</text>
</comment>
<comment type="subcellular location">
    <subcellularLocation>
        <location evidence="1">Cell membrane</location>
        <topology evidence="1">Multi-pass membrane protein</topology>
    </subcellularLocation>
</comment>
<keyword evidence="11" id="KW-1185">Reference proteome</keyword>
<dbReference type="InterPro" id="IPR050539">
    <property type="entry name" value="ThrE_Dicarb/AminoAcid_Exp"/>
</dbReference>
<evidence type="ECO:0000259" key="9">
    <source>
        <dbReference type="Pfam" id="PF12821"/>
    </source>
</evidence>
<feature type="transmembrane region" description="Helical" evidence="7">
    <location>
        <begin position="400"/>
        <end position="418"/>
    </location>
</feature>
<evidence type="ECO:0000256" key="7">
    <source>
        <dbReference type="SAM" id="Phobius"/>
    </source>
</evidence>
<dbReference type="PANTHER" id="PTHR34390:SF2">
    <property type="entry name" value="SUCCINATE TRANSPORTER SUBUNIT YJJP-RELATED"/>
    <property type="match status" value="1"/>
</dbReference>
<dbReference type="Pfam" id="PF12821">
    <property type="entry name" value="ThrE_2"/>
    <property type="match status" value="1"/>
</dbReference>
<feature type="transmembrane region" description="Helical" evidence="7">
    <location>
        <begin position="279"/>
        <end position="296"/>
    </location>
</feature>
<evidence type="ECO:0000259" key="8">
    <source>
        <dbReference type="Pfam" id="PF06738"/>
    </source>
</evidence>
<feature type="domain" description="Threonine/serine exporter-like N-terminal" evidence="8">
    <location>
        <begin position="22"/>
        <end position="262"/>
    </location>
</feature>
<dbReference type="GO" id="GO:0005886">
    <property type="term" value="C:plasma membrane"/>
    <property type="evidence" value="ECO:0007669"/>
    <property type="project" value="UniProtKB-SubCell"/>
</dbReference>
<dbReference type="Proteomes" id="UP000559117">
    <property type="component" value="Unassembled WGS sequence"/>
</dbReference>
<dbReference type="GO" id="GO:0015744">
    <property type="term" value="P:succinate transport"/>
    <property type="evidence" value="ECO:0007669"/>
    <property type="project" value="TreeGrafter"/>
</dbReference>
<keyword evidence="2" id="KW-1003">Cell membrane</keyword>
<organism evidence="10 11">
    <name type="scientific">Pectinatus brassicae</name>
    <dbReference type="NCBI Taxonomy" id="862415"/>
    <lineage>
        <taxon>Bacteria</taxon>
        <taxon>Bacillati</taxon>
        <taxon>Bacillota</taxon>
        <taxon>Negativicutes</taxon>
        <taxon>Selenomonadales</taxon>
        <taxon>Selenomonadaceae</taxon>
        <taxon>Pectinatus</taxon>
    </lineage>
</organism>
<dbReference type="PANTHER" id="PTHR34390">
    <property type="entry name" value="UPF0442 PROTEIN YJJB-RELATED"/>
    <property type="match status" value="1"/>
</dbReference>
<dbReference type="InterPro" id="IPR024528">
    <property type="entry name" value="ThrE_2"/>
</dbReference>
<evidence type="ECO:0000313" key="11">
    <source>
        <dbReference type="Proteomes" id="UP000559117"/>
    </source>
</evidence>
<evidence type="ECO:0000256" key="1">
    <source>
        <dbReference type="ARBA" id="ARBA00004651"/>
    </source>
</evidence>
<gene>
    <name evidence="10" type="ORF">HNR32_001679</name>
</gene>
<accession>A0A840UHP7</accession>
<reference evidence="10 11" key="1">
    <citation type="submission" date="2020-08" db="EMBL/GenBank/DDBJ databases">
        <title>Genomic Encyclopedia of Type Strains, Phase IV (KMG-IV): sequencing the most valuable type-strain genomes for metagenomic binning, comparative biology and taxonomic classification.</title>
        <authorList>
            <person name="Goeker M."/>
        </authorList>
    </citation>
    <scope>NUCLEOTIDE SEQUENCE [LARGE SCALE GENOMIC DNA]</scope>
    <source>
        <strain evidence="10 11">DSM 24661</strain>
    </source>
</reference>
<feature type="transmembrane region" description="Helical" evidence="7">
    <location>
        <begin position="154"/>
        <end position="172"/>
    </location>
</feature>
<dbReference type="InterPro" id="IPR010619">
    <property type="entry name" value="ThrE-like_N"/>
</dbReference>
<feature type="transmembrane region" description="Helical" evidence="7">
    <location>
        <begin position="207"/>
        <end position="226"/>
    </location>
</feature>
<evidence type="ECO:0000256" key="2">
    <source>
        <dbReference type="ARBA" id="ARBA00022475"/>
    </source>
</evidence>
<sequence length="445" mass="49537">MNNEAAKKINDIEFELDHKMHLILKVGQLLMENSADSNRVVKTMKRAAAYMGIDSDNCHIHITYTTVMLNISVGHYSTTRFQKCYQHNVNMAILAEVSKLTWRAIEEDYSLKKFEIELGRISNCKVRYTPIIVTIGAALACGGVTRLFGGDWMAFFYTTICAAIGFSCRVKCDRLQVNAYMGIAIGSFVATICAYFVHFLPFTSTPWHPMLTCAIFIVPGVSLINAIEDMLDSYITAGTTRAINTILMVGSMTFGIVFAIQLCHVADFTNIALDPKNTYWVYAVSAFIAAAGFSTMFNVPPRFLWAVGLGGSIAVCLRNFLNLDLALGQPIGTLVGAMTVSIISLKAMHWLHTPNHVLLIPSVIPLMPGIFMYRLMFAVINTDILTETQLVHAFQNGINATLTILAIAIGVAIPNIFARKYFQNEEAQHMQRSLYKRYVKRHAIK</sequence>
<evidence type="ECO:0000256" key="3">
    <source>
        <dbReference type="ARBA" id="ARBA00022692"/>
    </source>
</evidence>
<feature type="transmembrane region" description="Helical" evidence="7">
    <location>
        <begin position="246"/>
        <end position="267"/>
    </location>
</feature>
<dbReference type="Pfam" id="PF06738">
    <property type="entry name" value="ThrE"/>
    <property type="match status" value="1"/>
</dbReference>
<evidence type="ECO:0000256" key="5">
    <source>
        <dbReference type="ARBA" id="ARBA00023136"/>
    </source>
</evidence>
<keyword evidence="5 7" id="KW-0472">Membrane</keyword>
<feature type="transmembrane region" description="Helical" evidence="7">
    <location>
        <begin position="128"/>
        <end position="148"/>
    </location>
</feature>
<name>A0A840UHP7_9FIRM</name>
<feature type="transmembrane region" description="Helical" evidence="7">
    <location>
        <begin position="179"/>
        <end position="201"/>
    </location>
</feature>